<feature type="compositionally biased region" description="Low complexity" evidence="1">
    <location>
        <begin position="1"/>
        <end position="22"/>
    </location>
</feature>
<dbReference type="HOGENOM" id="CLU_3201105_0_0_11"/>
<evidence type="ECO:0000313" key="2">
    <source>
        <dbReference type="EMBL" id="ACV07389.1"/>
    </source>
</evidence>
<sequence length="45" mass="4737">MVTAPETTPTANPPNATAEAMPLTGPGKHDRAALRRLAERPDEIA</sequence>
<organism evidence="2 3">
    <name type="scientific">Kytococcus sedentarius (strain ATCC 14392 / DSM 20547 / JCM 11482 / CCUG 33030 / NBRC 15357 / NCTC 11040 / CCM 314 / 541)</name>
    <name type="common">Micrococcus sedentarius</name>
    <dbReference type="NCBI Taxonomy" id="478801"/>
    <lineage>
        <taxon>Bacteria</taxon>
        <taxon>Bacillati</taxon>
        <taxon>Actinomycetota</taxon>
        <taxon>Actinomycetes</taxon>
        <taxon>Micrococcales</taxon>
        <taxon>Kytococcaceae</taxon>
        <taxon>Kytococcus</taxon>
    </lineage>
</organism>
<dbReference type="EMBL" id="CP001686">
    <property type="protein sequence ID" value="ACV07389.1"/>
    <property type="molecule type" value="Genomic_DNA"/>
</dbReference>
<proteinExistence type="predicted"/>
<accession>C7NFN1</accession>
<dbReference type="Proteomes" id="UP000006666">
    <property type="component" value="Chromosome"/>
</dbReference>
<evidence type="ECO:0000313" key="3">
    <source>
        <dbReference type="Proteomes" id="UP000006666"/>
    </source>
</evidence>
<gene>
    <name evidence="2" type="ordered locus">Ksed_24240</name>
</gene>
<feature type="region of interest" description="Disordered" evidence="1">
    <location>
        <begin position="1"/>
        <end position="29"/>
    </location>
</feature>
<evidence type="ECO:0000256" key="1">
    <source>
        <dbReference type="SAM" id="MobiDB-lite"/>
    </source>
</evidence>
<reference evidence="2 3" key="1">
    <citation type="journal article" date="2009" name="Stand. Genomic Sci.">
        <title>Complete genome sequence of Kytococcus sedentarius type strain (541).</title>
        <authorList>
            <person name="Sims D."/>
            <person name="Brettin T."/>
            <person name="Detter J.C."/>
            <person name="Han C."/>
            <person name="Lapidus A."/>
            <person name="Copeland A."/>
            <person name="Glavina Del Rio T."/>
            <person name="Nolan M."/>
            <person name="Chen F."/>
            <person name="Lucas S."/>
            <person name="Tice H."/>
            <person name="Cheng J.F."/>
            <person name="Bruce D."/>
            <person name="Goodwin L."/>
            <person name="Pitluck S."/>
            <person name="Ovchinnikova G."/>
            <person name="Pati A."/>
            <person name="Ivanova N."/>
            <person name="Mavrommatis K."/>
            <person name="Chen A."/>
            <person name="Palaniappan K."/>
            <person name="D'haeseleer P."/>
            <person name="Chain P."/>
            <person name="Bristow J."/>
            <person name="Eisen J.A."/>
            <person name="Markowitz V."/>
            <person name="Hugenholtz P."/>
            <person name="Schneider S."/>
            <person name="Goker M."/>
            <person name="Pukall R."/>
            <person name="Kyrpides N.C."/>
            <person name="Klenk H.P."/>
        </authorList>
    </citation>
    <scope>NUCLEOTIDE SEQUENCE [LARGE SCALE GENOMIC DNA]</scope>
    <source>
        <strain evidence="3">ATCC 14392 / DSM 20547 / JCM 11482 / CCUG 33030 / NBRC 15357 / NCTC 11040 / CCM 314 / 541</strain>
    </source>
</reference>
<name>C7NFN1_KYTSD</name>
<keyword evidence="3" id="KW-1185">Reference proteome</keyword>
<dbReference type="AlphaFoldDB" id="C7NFN1"/>
<dbReference type="RefSeq" id="WP_015780316.1">
    <property type="nucleotide sequence ID" value="NC_013169.1"/>
</dbReference>
<dbReference type="KEGG" id="kse:Ksed_24240"/>
<protein>
    <submittedName>
        <fullName evidence="2">Uncharacterized protein</fullName>
    </submittedName>
</protein>